<sequence length="280" mass="29214">MVRRYAVGTAAGAALIVSLAGCQNDAGDGKQSDAKVPAAQAISLASQKTATIDSYKVAVTAGSTGQATGKLHGTIQIRLKPDLAATGSLDSASIMGQTVPGGERAILLGDSFYAKVPQQLSQFTGGKPWVKFSISQASQQSGVNLDSIIKRANPAEQTKIFTGSKDARRVGTESIDGVKTTHYAGTLTPEEAGKLDPKAKQAFKQFYQRSGANKVTFDLWVGKDSLPRKLVTKVAADKGTASSTMIFSDYNKSFSVSAPPASEVADGNQLKNAFGGQSHP</sequence>
<evidence type="ECO:0000256" key="3">
    <source>
        <dbReference type="ARBA" id="ARBA00022475"/>
    </source>
</evidence>
<dbReference type="Pfam" id="PF07161">
    <property type="entry name" value="LppX_LprAFG"/>
    <property type="match status" value="1"/>
</dbReference>
<keyword evidence="3" id="KW-0472">Membrane</keyword>
<evidence type="ECO:0000256" key="4">
    <source>
        <dbReference type="SAM" id="MobiDB-lite"/>
    </source>
</evidence>
<comment type="similarity">
    <text evidence="2">Belongs to the LppX/LprAFG lipoprotein family.</text>
</comment>
<dbReference type="Proteomes" id="UP000316096">
    <property type="component" value="Unassembled WGS sequence"/>
</dbReference>
<organism evidence="5 6">
    <name type="scientific">Actinoallomurus bryophytorum</name>
    <dbReference type="NCBI Taxonomy" id="1490222"/>
    <lineage>
        <taxon>Bacteria</taxon>
        <taxon>Bacillati</taxon>
        <taxon>Actinomycetota</taxon>
        <taxon>Actinomycetes</taxon>
        <taxon>Streptosporangiales</taxon>
        <taxon>Thermomonosporaceae</taxon>
        <taxon>Actinoallomurus</taxon>
    </lineage>
</organism>
<dbReference type="EMBL" id="VFOZ01000001">
    <property type="protein sequence ID" value="TQL98060.1"/>
    <property type="molecule type" value="Genomic_DNA"/>
</dbReference>
<comment type="caution">
    <text evidence="5">The sequence shown here is derived from an EMBL/GenBank/DDBJ whole genome shotgun (WGS) entry which is preliminary data.</text>
</comment>
<name>A0A543CM66_9ACTN</name>
<feature type="region of interest" description="Disordered" evidence="4">
    <location>
        <begin position="256"/>
        <end position="280"/>
    </location>
</feature>
<dbReference type="Gene3D" id="2.50.20.20">
    <property type="match status" value="1"/>
</dbReference>
<evidence type="ECO:0000256" key="2">
    <source>
        <dbReference type="ARBA" id="ARBA00009194"/>
    </source>
</evidence>
<evidence type="ECO:0000313" key="6">
    <source>
        <dbReference type="Proteomes" id="UP000316096"/>
    </source>
</evidence>
<dbReference type="SUPFAM" id="SSF89392">
    <property type="entry name" value="Prokaryotic lipoproteins and lipoprotein localization factors"/>
    <property type="match status" value="1"/>
</dbReference>
<comment type="subcellular location">
    <subcellularLocation>
        <location evidence="1">Cell envelope</location>
    </subcellularLocation>
</comment>
<dbReference type="RefSeq" id="WP_141956708.1">
    <property type="nucleotide sequence ID" value="NZ_VFOZ01000001.1"/>
</dbReference>
<evidence type="ECO:0000256" key="1">
    <source>
        <dbReference type="ARBA" id="ARBA00004196"/>
    </source>
</evidence>
<gene>
    <name evidence="5" type="ORF">FB559_3677</name>
</gene>
<keyword evidence="3" id="KW-1003">Cell membrane</keyword>
<dbReference type="InterPro" id="IPR009830">
    <property type="entry name" value="LppX/LprAFG"/>
</dbReference>
<dbReference type="AlphaFoldDB" id="A0A543CM66"/>
<proteinExistence type="inferred from homology"/>
<dbReference type="InterPro" id="IPR029046">
    <property type="entry name" value="LolA/LolB/LppX"/>
</dbReference>
<dbReference type="GO" id="GO:0030313">
    <property type="term" value="C:cell envelope"/>
    <property type="evidence" value="ECO:0007669"/>
    <property type="project" value="UniProtKB-SubCell"/>
</dbReference>
<dbReference type="OrthoDB" id="3369896at2"/>
<evidence type="ECO:0000313" key="5">
    <source>
        <dbReference type="EMBL" id="TQL98060.1"/>
    </source>
</evidence>
<protein>
    <submittedName>
        <fullName evidence="5">Uncharacterized protein DUF1396</fullName>
    </submittedName>
</protein>
<reference evidence="5 6" key="1">
    <citation type="submission" date="2019-06" db="EMBL/GenBank/DDBJ databases">
        <title>Sequencing the genomes of 1000 actinobacteria strains.</title>
        <authorList>
            <person name="Klenk H.-P."/>
        </authorList>
    </citation>
    <scope>NUCLEOTIDE SEQUENCE [LARGE SCALE GENOMIC DNA]</scope>
    <source>
        <strain evidence="5 6">DSM 102200</strain>
    </source>
</reference>
<accession>A0A543CM66</accession>
<dbReference type="PROSITE" id="PS51257">
    <property type="entry name" value="PROKAR_LIPOPROTEIN"/>
    <property type="match status" value="1"/>
</dbReference>
<keyword evidence="6" id="KW-1185">Reference proteome</keyword>